<gene>
    <name evidence="2" type="ORF">B0T24DRAFT_683844</name>
</gene>
<dbReference type="EMBL" id="JAULSN010000009">
    <property type="protein sequence ID" value="KAK3365219.1"/>
    <property type="molecule type" value="Genomic_DNA"/>
</dbReference>
<reference evidence="2" key="2">
    <citation type="submission" date="2023-06" db="EMBL/GenBank/DDBJ databases">
        <authorList>
            <consortium name="Lawrence Berkeley National Laboratory"/>
            <person name="Haridas S."/>
            <person name="Hensen N."/>
            <person name="Bonometti L."/>
            <person name="Westerberg I."/>
            <person name="Brannstrom I.O."/>
            <person name="Guillou S."/>
            <person name="Cros-Aarteil S."/>
            <person name="Calhoun S."/>
            <person name="Kuo A."/>
            <person name="Mondo S."/>
            <person name="Pangilinan J."/>
            <person name="Riley R."/>
            <person name="Labutti K."/>
            <person name="Andreopoulos B."/>
            <person name="Lipzen A."/>
            <person name="Chen C."/>
            <person name="Yanf M."/>
            <person name="Daum C."/>
            <person name="Ng V."/>
            <person name="Clum A."/>
            <person name="Steindorff A."/>
            <person name="Ohm R."/>
            <person name="Martin F."/>
            <person name="Silar P."/>
            <person name="Natvig D."/>
            <person name="Lalanne C."/>
            <person name="Gautier V."/>
            <person name="Ament-Velasquez S.L."/>
            <person name="Kruys A."/>
            <person name="Hutchinson M.I."/>
            <person name="Powell A.J."/>
            <person name="Barry K."/>
            <person name="Miller A.N."/>
            <person name="Grigoriev I.V."/>
            <person name="Debuchy R."/>
            <person name="Gladieux P."/>
            <person name="Thoren M.H."/>
            <person name="Johannesson H."/>
        </authorList>
    </citation>
    <scope>NUCLEOTIDE SEQUENCE</scope>
    <source>
        <strain evidence="2">CBS 958.72</strain>
    </source>
</reference>
<organism evidence="2 3">
    <name type="scientific">Lasiosphaeria ovina</name>
    <dbReference type="NCBI Taxonomy" id="92902"/>
    <lineage>
        <taxon>Eukaryota</taxon>
        <taxon>Fungi</taxon>
        <taxon>Dikarya</taxon>
        <taxon>Ascomycota</taxon>
        <taxon>Pezizomycotina</taxon>
        <taxon>Sordariomycetes</taxon>
        <taxon>Sordariomycetidae</taxon>
        <taxon>Sordariales</taxon>
        <taxon>Lasiosphaeriaceae</taxon>
        <taxon>Lasiosphaeria</taxon>
    </lineage>
</organism>
<dbReference type="AlphaFoldDB" id="A0AAE0N0R8"/>
<dbReference type="Proteomes" id="UP001287356">
    <property type="component" value="Unassembled WGS sequence"/>
</dbReference>
<reference evidence="2" key="1">
    <citation type="journal article" date="2023" name="Mol. Phylogenet. Evol.">
        <title>Genome-scale phylogeny and comparative genomics of the fungal order Sordariales.</title>
        <authorList>
            <person name="Hensen N."/>
            <person name="Bonometti L."/>
            <person name="Westerberg I."/>
            <person name="Brannstrom I.O."/>
            <person name="Guillou S."/>
            <person name="Cros-Aarteil S."/>
            <person name="Calhoun S."/>
            <person name="Haridas S."/>
            <person name="Kuo A."/>
            <person name="Mondo S."/>
            <person name="Pangilinan J."/>
            <person name="Riley R."/>
            <person name="LaButti K."/>
            <person name="Andreopoulos B."/>
            <person name="Lipzen A."/>
            <person name="Chen C."/>
            <person name="Yan M."/>
            <person name="Daum C."/>
            <person name="Ng V."/>
            <person name="Clum A."/>
            <person name="Steindorff A."/>
            <person name="Ohm R.A."/>
            <person name="Martin F."/>
            <person name="Silar P."/>
            <person name="Natvig D.O."/>
            <person name="Lalanne C."/>
            <person name="Gautier V."/>
            <person name="Ament-Velasquez S.L."/>
            <person name="Kruys A."/>
            <person name="Hutchinson M.I."/>
            <person name="Powell A.J."/>
            <person name="Barry K."/>
            <person name="Miller A.N."/>
            <person name="Grigoriev I.V."/>
            <person name="Debuchy R."/>
            <person name="Gladieux P."/>
            <person name="Hiltunen Thoren M."/>
            <person name="Johannesson H."/>
        </authorList>
    </citation>
    <scope>NUCLEOTIDE SEQUENCE</scope>
    <source>
        <strain evidence="2">CBS 958.72</strain>
    </source>
</reference>
<protein>
    <submittedName>
        <fullName evidence="2">Uncharacterized protein</fullName>
    </submittedName>
</protein>
<sequence>MNIIKLRWRGALSPEQLAALLATRDHTQLTTTTTTTNTCNPTAEADPSTNPPSQPPATNTTVSLATSSNPEGSAGSPTDKKVNESCAKSRR</sequence>
<evidence type="ECO:0000313" key="2">
    <source>
        <dbReference type="EMBL" id="KAK3365219.1"/>
    </source>
</evidence>
<keyword evidence="3" id="KW-1185">Reference proteome</keyword>
<name>A0AAE0N0R8_9PEZI</name>
<feature type="compositionally biased region" description="Polar residues" evidence="1">
    <location>
        <begin position="56"/>
        <end position="71"/>
    </location>
</feature>
<evidence type="ECO:0000313" key="3">
    <source>
        <dbReference type="Proteomes" id="UP001287356"/>
    </source>
</evidence>
<comment type="caution">
    <text evidence="2">The sequence shown here is derived from an EMBL/GenBank/DDBJ whole genome shotgun (WGS) entry which is preliminary data.</text>
</comment>
<proteinExistence type="predicted"/>
<accession>A0AAE0N0R8</accession>
<evidence type="ECO:0000256" key="1">
    <source>
        <dbReference type="SAM" id="MobiDB-lite"/>
    </source>
</evidence>
<feature type="compositionally biased region" description="Low complexity" evidence="1">
    <location>
        <begin position="28"/>
        <end position="42"/>
    </location>
</feature>
<feature type="region of interest" description="Disordered" evidence="1">
    <location>
        <begin position="28"/>
        <end position="91"/>
    </location>
</feature>